<dbReference type="InterPro" id="IPR004710">
    <property type="entry name" value="Bilac:Na_transpt"/>
</dbReference>
<keyword evidence="5 7" id="KW-0472">Membrane</keyword>
<evidence type="ECO:0000256" key="4">
    <source>
        <dbReference type="ARBA" id="ARBA00022989"/>
    </source>
</evidence>
<proteinExistence type="inferred from homology"/>
<gene>
    <name evidence="8" type="ORF">KFE25_000962</name>
</gene>
<evidence type="ECO:0000256" key="3">
    <source>
        <dbReference type="ARBA" id="ARBA00022692"/>
    </source>
</evidence>
<dbReference type="PANTHER" id="PTHR10361:SF28">
    <property type="entry name" value="P3 PROTEIN-RELATED"/>
    <property type="match status" value="1"/>
</dbReference>
<keyword evidence="9" id="KW-1185">Reference proteome</keyword>
<feature type="transmembrane region" description="Helical" evidence="7">
    <location>
        <begin position="232"/>
        <end position="254"/>
    </location>
</feature>
<feature type="transmembrane region" description="Helical" evidence="7">
    <location>
        <begin position="136"/>
        <end position="158"/>
    </location>
</feature>
<dbReference type="GO" id="GO:0016020">
    <property type="term" value="C:membrane"/>
    <property type="evidence" value="ECO:0007669"/>
    <property type="project" value="UniProtKB-SubCell"/>
</dbReference>
<dbReference type="OrthoDB" id="203097at2759"/>
<feature type="region of interest" description="Disordered" evidence="6">
    <location>
        <begin position="317"/>
        <end position="339"/>
    </location>
</feature>
<evidence type="ECO:0000313" key="9">
    <source>
        <dbReference type="Proteomes" id="UP000751190"/>
    </source>
</evidence>
<feature type="transmembrane region" description="Helical" evidence="7">
    <location>
        <begin position="6"/>
        <end position="27"/>
    </location>
</feature>
<accession>A0A8J6C5Y3</accession>
<dbReference type="InterPro" id="IPR002657">
    <property type="entry name" value="BilAc:Na_symport/Acr3"/>
</dbReference>
<organism evidence="8 9">
    <name type="scientific">Diacronema lutheri</name>
    <name type="common">Unicellular marine alga</name>
    <name type="synonym">Monochrysis lutheri</name>
    <dbReference type="NCBI Taxonomy" id="2081491"/>
    <lineage>
        <taxon>Eukaryota</taxon>
        <taxon>Haptista</taxon>
        <taxon>Haptophyta</taxon>
        <taxon>Pavlovophyceae</taxon>
        <taxon>Pavlovales</taxon>
        <taxon>Pavlovaceae</taxon>
        <taxon>Diacronema</taxon>
    </lineage>
</organism>
<evidence type="ECO:0000256" key="7">
    <source>
        <dbReference type="SAM" id="Phobius"/>
    </source>
</evidence>
<keyword evidence="4 7" id="KW-1133">Transmembrane helix</keyword>
<dbReference type="AlphaFoldDB" id="A0A8J6C5Y3"/>
<reference evidence="8" key="1">
    <citation type="submission" date="2021-05" db="EMBL/GenBank/DDBJ databases">
        <title>The genome of the haptophyte Pavlova lutheri (Diacronema luteri, Pavlovales) - a model for lipid biosynthesis in eukaryotic algae.</title>
        <authorList>
            <person name="Hulatt C.J."/>
            <person name="Posewitz M.C."/>
        </authorList>
    </citation>
    <scope>NUCLEOTIDE SEQUENCE</scope>
    <source>
        <strain evidence="8">NIVA-4/92</strain>
    </source>
</reference>
<evidence type="ECO:0000256" key="5">
    <source>
        <dbReference type="ARBA" id="ARBA00023136"/>
    </source>
</evidence>
<dbReference type="EMBL" id="JAGTXO010000039">
    <property type="protein sequence ID" value="KAG8459606.1"/>
    <property type="molecule type" value="Genomic_DNA"/>
</dbReference>
<sequence length="363" mass="37909">MSDDSTVISSVLSNIFLFMLITGMAGTTDLTGFRAKLRNYRGIGTGLACQFILLPFLGFSSVKAFGIPRLYGIMLLIVTSSPGGGFSGWWCNVCNADLALSVAMTTVSTIFSVALLPLNILIYVQALYGVSVPLNWGGIMTSVAVVIGGVIAGLALGTKLPMYKRWLNRLGTVGGIANIAVGIATAGGGGASSEAFNLEWWWYVGCAAPCIVGLGVAFAIARALRCSYPESVAICIECCYQNTALAIAVAVSVFPPKEAALATLVPLYYGIIEIVLIAIFALAAWQLNWTYAPRTDNVLKCVAGNYQPDSVVVPQEQASAPAPAPAAPSAAHMRARDEESTASLAFAKVTLAAAPPGRVPEAS</sequence>
<dbReference type="Proteomes" id="UP000751190">
    <property type="component" value="Unassembled WGS sequence"/>
</dbReference>
<comment type="subcellular location">
    <subcellularLocation>
        <location evidence="1">Membrane</location>
        <topology evidence="1">Multi-pass membrane protein</topology>
    </subcellularLocation>
</comment>
<evidence type="ECO:0000313" key="8">
    <source>
        <dbReference type="EMBL" id="KAG8459606.1"/>
    </source>
</evidence>
<feature type="transmembrane region" description="Helical" evidence="7">
    <location>
        <begin position="39"/>
        <end position="58"/>
    </location>
</feature>
<dbReference type="InterPro" id="IPR038770">
    <property type="entry name" value="Na+/solute_symporter_sf"/>
</dbReference>
<evidence type="ECO:0000256" key="2">
    <source>
        <dbReference type="ARBA" id="ARBA00006528"/>
    </source>
</evidence>
<dbReference type="PANTHER" id="PTHR10361">
    <property type="entry name" value="SODIUM-BILE ACID COTRANSPORTER"/>
    <property type="match status" value="1"/>
</dbReference>
<feature type="transmembrane region" description="Helical" evidence="7">
    <location>
        <begin position="70"/>
        <end position="91"/>
    </location>
</feature>
<comment type="similarity">
    <text evidence="2">Belongs to the bile acid:sodium symporter (BASS) (TC 2.A.28) family.</text>
</comment>
<evidence type="ECO:0000256" key="6">
    <source>
        <dbReference type="SAM" id="MobiDB-lite"/>
    </source>
</evidence>
<evidence type="ECO:0000256" key="1">
    <source>
        <dbReference type="ARBA" id="ARBA00004141"/>
    </source>
</evidence>
<comment type="caution">
    <text evidence="8">The sequence shown here is derived from an EMBL/GenBank/DDBJ whole genome shotgun (WGS) entry which is preliminary data.</text>
</comment>
<feature type="transmembrane region" description="Helical" evidence="7">
    <location>
        <begin position="170"/>
        <end position="188"/>
    </location>
</feature>
<feature type="transmembrane region" description="Helical" evidence="7">
    <location>
        <begin position="98"/>
        <end position="124"/>
    </location>
</feature>
<protein>
    <submittedName>
        <fullName evidence="8">Uncharacterized protein</fullName>
    </submittedName>
</protein>
<dbReference type="OMA" id="MGCAVDI"/>
<dbReference type="Pfam" id="PF01758">
    <property type="entry name" value="SBF"/>
    <property type="match status" value="1"/>
</dbReference>
<dbReference type="Gene3D" id="1.20.1530.20">
    <property type="match status" value="1"/>
</dbReference>
<feature type="transmembrane region" description="Helical" evidence="7">
    <location>
        <begin position="200"/>
        <end position="220"/>
    </location>
</feature>
<name>A0A8J6C5Y3_DIALT</name>
<keyword evidence="3 7" id="KW-0812">Transmembrane</keyword>
<feature type="transmembrane region" description="Helical" evidence="7">
    <location>
        <begin position="266"/>
        <end position="285"/>
    </location>
</feature>